<dbReference type="Pfam" id="PF12697">
    <property type="entry name" value="Abhydrolase_6"/>
    <property type="match status" value="1"/>
</dbReference>
<name>A0A6N4UXQ5_9MYCO</name>
<dbReference type="EMBL" id="AP022565">
    <property type="protein sequence ID" value="BBX28394.1"/>
    <property type="molecule type" value="Genomic_DNA"/>
</dbReference>
<sequence length="238" mass="26135">MATFALVHGAWHGAWCWELLAPELIRRGHRVVAPDLPIDEPSAALQTYADVVCAALDGLDRADDIIVVGHSLGGSAIPLVVGELPVRRLVYLCALIPLPGHSLAEQITAGGMVDRTYLSGLGALDSRDCRSWTDPDRARRAFYEDCADSVAEASVSRLRRQAWTPYRERFPLKQFPAVAATSIICLDDRMVRPDWSRRVARDRLGVDTIELPGGHSPFLSRPRMLSAVLSRIATETGE</sequence>
<dbReference type="KEGG" id="malv:MALV_35190"/>
<dbReference type="Gene3D" id="3.40.50.1820">
    <property type="entry name" value="alpha/beta hydrolase"/>
    <property type="match status" value="1"/>
</dbReference>
<dbReference type="InterPro" id="IPR029058">
    <property type="entry name" value="AB_hydrolase_fold"/>
</dbReference>
<feature type="domain" description="AB hydrolase-1" evidence="1">
    <location>
        <begin position="6"/>
        <end position="223"/>
    </location>
</feature>
<dbReference type="InterPro" id="IPR000073">
    <property type="entry name" value="AB_hydrolase_1"/>
</dbReference>
<dbReference type="GO" id="GO:0003824">
    <property type="term" value="F:catalytic activity"/>
    <property type="evidence" value="ECO:0007669"/>
    <property type="project" value="UniProtKB-ARBA"/>
</dbReference>
<dbReference type="PANTHER" id="PTHR37017:SF11">
    <property type="entry name" value="ESTERASE_LIPASE_THIOESTERASE DOMAIN-CONTAINING PROTEIN"/>
    <property type="match status" value="1"/>
</dbReference>
<gene>
    <name evidence="2" type="ORF">MALV_35190</name>
</gene>
<dbReference type="PANTHER" id="PTHR37017">
    <property type="entry name" value="AB HYDROLASE-1 DOMAIN-CONTAINING PROTEIN-RELATED"/>
    <property type="match status" value="1"/>
</dbReference>
<dbReference type="AlphaFoldDB" id="A0A6N4UXQ5"/>
<dbReference type="InterPro" id="IPR052897">
    <property type="entry name" value="Sec-Metab_Biosynth_Hydrolase"/>
</dbReference>
<evidence type="ECO:0000313" key="2">
    <source>
        <dbReference type="EMBL" id="BBX28394.1"/>
    </source>
</evidence>
<keyword evidence="3" id="KW-1185">Reference proteome</keyword>
<accession>A0A6N4UXQ5</accession>
<proteinExistence type="predicted"/>
<dbReference type="Proteomes" id="UP000466906">
    <property type="component" value="Chromosome"/>
</dbReference>
<dbReference type="SUPFAM" id="SSF53474">
    <property type="entry name" value="alpha/beta-Hydrolases"/>
    <property type="match status" value="1"/>
</dbReference>
<evidence type="ECO:0000313" key="3">
    <source>
        <dbReference type="Proteomes" id="UP000466906"/>
    </source>
</evidence>
<protein>
    <recommendedName>
        <fullName evidence="1">AB hydrolase-1 domain-containing protein</fullName>
    </recommendedName>
</protein>
<evidence type="ECO:0000259" key="1">
    <source>
        <dbReference type="Pfam" id="PF12697"/>
    </source>
</evidence>
<reference evidence="2 3" key="1">
    <citation type="journal article" date="2019" name="Emerg. Microbes Infect.">
        <title>Comprehensive subspecies identification of 175 nontuberculous mycobacteria species based on 7547 genomic profiles.</title>
        <authorList>
            <person name="Matsumoto Y."/>
            <person name="Kinjo T."/>
            <person name="Motooka D."/>
            <person name="Nabeya D."/>
            <person name="Jung N."/>
            <person name="Uechi K."/>
            <person name="Horii T."/>
            <person name="Iida T."/>
            <person name="Fujita J."/>
            <person name="Nakamura S."/>
        </authorList>
    </citation>
    <scope>NUCLEOTIDE SEQUENCE [LARGE SCALE GENOMIC DNA]</scope>
    <source>
        <strain evidence="2 3">JCM 12272</strain>
    </source>
</reference>
<dbReference type="RefSeq" id="WP_163666027.1">
    <property type="nucleotide sequence ID" value="NZ_AP022565.1"/>
</dbReference>
<organism evidence="2 3">
    <name type="scientific">Mycolicibacterium alvei</name>
    <dbReference type="NCBI Taxonomy" id="67081"/>
    <lineage>
        <taxon>Bacteria</taxon>
        <taxon>Bacillati</taxon>
        <taxon>Actinomycetota</taxon>
        <taxon>Actinomycetes</taxon>
        <taxon>Mycobacteriales</taxon>
        <taxon>Mycobacteriaceae</taxon>
        <taxon>Mycolicibacterium</taxon>
    </lineage>
</organism>